<organism evidence="4 5">
    <name type="scientific">[Candida] arabinofermentans NRRL YB-2248</name>
    <dbReference type="NCBI Taxonomy" id="983967"/>
    <lineage>
        <taxon>Eukaryota</taxon>
        <taxon>Fungi</taxon>
        <taxon>Dikarya</taxon>
        <taxon>Ascomycota</taxon>
        <taxon>Saccharomycotina</taxon>
        <taxon>Pichiomycetes</taxon>
        <taxon>Pichiales</taxon>
        <taxon>Pichiaceae</taxon>
        <taxon>Ogataea</taxon>
        <taxon>Ogataea/Candida clade</taxon>
    </lineage>
</organism>
<dbReference type="OrthoDB" id="1564555at2759"/>
<keyword evidence="5" id="KW-1185">Reference proteome</keyword>
<dbReference type="GO" id="GO:0005634">
    <property type="term" value="C:nucleus"/>
    <property type="evidence" value="ECO:0007669"/>
    <property type="project" value="TreeGrafter"/>
</dbReference>
<sequence length="191" mass="22160">MSSIAPEVLWAQRSSVEDANKNIIYLTIRIIDPEDLKVELTSNKLQVSAKSEDQLYSLDLEFYKEIDTKKSKYESTGSHLFFIIYKKELQEEYWPRLTLSKLKYHYIKTDFDKWVDEDEQNELEEEDLKNSLNDLNGGFDGNSGDPIDFAKLAGQYTSGNFPTVGDQQLDQFSSSDDEDEEEVKEVEEKKD</sequence>
<dbReference type="STRING" id="983967.A0A1E4T909"/>
<evidence type="ECO:0000256" key="1">
    <source>
        <dbReference type="ARBA" id="ARBA00025733"/>
    </source>
</evidence>
<dbReference type="GO" id="GO:0006457">
    <property type="term" value="P:protein folding"/>
    <property type="evidence" value="ECO:0007669"/>
    <property type="project" value="TreeGrafter"/>
</dbReference>
<dbReference type="SUPFAM" id="SSF49764">
    <property type="entry name" value="HSP20-like chaperones"/>
    <property type="match status" value="1"/>
</dbReference>
<feature type="region of interest" description="Disordered" evidence="2">
    <location>
        <begin position="158"/>
        <end position="191"/>
    </location>
</feature>
<comment type="similarity">
    <text evidence="1">Belongs to the p23/wos2 family.</text>
</comment>
<protein>
    <recommendedName>
        <fullName evidence="3">CS domain-containing protein</fullName>
    </recommendedName>
</protein>
<evidence type="ECO:0000259" key="3">
    <source>
        <dbReference type="PROSITE" id="PS51203"/>
    </source>
</evidence>
<dbReference type="Proteomes" id="UP000094801">
    <property type="component" value="Unassembled WGS sequence"/>
</dbReference>
<accession>A0A1E4T909</accession>
<feature type="compositionally biased region" description="Polar residues" evidence="2">
    <location>
        <begin position="158"/>
        <end position="172"/>
    </location>
</feature>
<dbReference type="CDD" id="cd06465">
    <property type="entry name" value="p23_hB-ind1_like"/>
    <property type="match status" value="1"/>
</dbReference>
<evidence type="ECO:0000256" key="2">
    <source>
        <dbReference type="SAM" id="MobiDB-lite"/>
    </source>
</evidence>
<dbReference type="PANTHER" id="PTHR22932">
    <property type="entry name" value="TELOMERASE-BINDING PROTEIN P23 HSP90 CO-CHAPERONE"/>
    <property type="match status" value="1"/>
</dbReference>
<dbReference type="GO" id="GO:0051131">
    <property type="term" value="P:chaperone-mediated protein complex assembly"/>
    <property type="evidence" value="ECO:0007669"/>
    <property type="project" value="TreeGrafter"/>
</dbReference>
<proteinExistence type="inferred from homology"/>
<feature type="domain" description="CS" evidence="3">
    <location>
        <begin position="3"/>
        <end position="98"/>
    </location>
</feature>
<dbReference type="PROSITE" id="PS51203">
    <property type="entry name" value="CS"/>
    <property type="match status" value="1"/>
</dbReference>
<name>A0A1E4T909_9ASCO</name>
<dbReference type="GO" id="GO:0005829">
    <property type="term" value="C:cytosol"/>
    <property type="evidence" value="ECO:0007669"/>
    <property type="project" value="TreeGrafter"/>
</dbReference>
<evidence type="ECO:0000313" key="4">
    <source>
        <dbReference type="EMBL" id="ODV88240.1"/>
    </source>
</evidence>
<dbReference type="Pfam" id="PF04969">
    <property type="entry name" value="CS"/>
    <property type="match status" value="1"/>
</dbReference>
<dbReference type="FunFam" id="2.60.40.790:FF:000013">
    <property type="entry name" value="Very-long-chain (3R)-3-hydroxyacyl-CoA dehydratase"/>
    <property type="match status" value="1"/>
</dbReference>
<dbReference type="PANTHER" id="PTHR22932:SF1">
    <property type="entry name" value="CO-CHAPERONE PROTEIN DAF-41"/>
    <property type="match status" value="1"/>
</dbReference>
<feature type="compositionally biased region" description="Acidic residues" evidence="2">
    <location>
        <begin position="175"/>
        <end position="185"/>
    </location>
</feature>
<dbReference type="Gene3D" id="2.60.40.790">
    <property type="match status" value="1"/>
</dbReference>
<dbReference type="GO" id="GO:0051087">
    <property type="term" value="F:protein-folding chaperone binding"/>
    <property type="evidence" value="ECO:0007669"/>
    <property type="project" value="TreeGrafter"/>
</dbReference>
<dbReference type="InterPro" id="IPR045250">
    <property type="entry name" value="p23-like"/>
</dbReference>
<gene>
    <name evidence="4" type="ORF">CANARDRAFT_174078</name>
</gene>
<dbReference type="GO" id="GO:0051879">
    <property type="term" value="F:Hsp90 protein binding"/>
    <property type="evidence" value="ECO:0007669"/>
    <property type="project" value="InterPro"/>
</dbReference>
<dbReference type="InterPro" id="IPR007052">
    <property type="entry name" value="CS_dom"/>
</dbReference>
<dbReference type="InterPro" id="IPR008978">
    <property type="entry name" value="HSP20-like_chaperone"/>
</dbReference>
<reference evidence="5" key="1">
    <citation type="submission" date="2016-04" db="EMBL/GenBank/DDBJ databases">
        <title>Comparative genomics of biotechnologically important yeasts.</title>
        <authorList>
            <consortium name="DOE Joint Genome Institute"/>
            <person name="Riley R."/>
            <person name="Haridas S."/>
            <person name="Wolfe K.H."/>
            <person name="Lopes M.R."/>
            <person name="Hittinger C.T."/>
            <person name="Goker M."/>
            <person name="Salamov A."/>
            <person name="Wisecaver J."/>
            <person name="Long T.M."/>
            <person name="Aerts A.L."/>
            <person name="Barry K."/>
            <person name="Choi C."/>
            <person name="Clum A."/>
            <person name="Coughlan A.Y."/>
            <person name="Deshpande S."/>
            <person name="Douglass A.P."/>
            <person name="Hanson S.J."/>
            <person name="Klenk H.-P."/>
            <person name="Labutti K."/>
            <person name="Lapidus A."/>
            <person name="Lindquist E."/>
            <person name="Lipzen A."/>
            <person name="Meier-Kolthoff J.P."/>
            <person name="Ohm R.A."/>
            <person name="Otillar R.P."/>
            <person name="Pangilinan J."/>
            <person name="Peng Y."/>
            <person name="Rokas A."/>
            <person name="Rosa C.A."/>
            <person name="Scheuner C."/>
            <person name="Sibirny A.A."/>
            <person name="Slot J.C."/>
            <person name="Stielow J.B."/>
            <person name="Sun H."/>
            <person name="Kurtzman C.P."/>
            <person name="Blackwell M."/>
            <person name="Grigoriev I.V."/>
            <person name="Jeffries T.W."/>
        </authorList>
    </citation>
    <scope>NUCLEOTIDE SEQUENCE [LARGE SCALE GENOMIC DNA]</scope>
    <source>
        <strain evidence="5">NRRL YB-2248</strain>
    </source>
</reference>
<dbReference type="EMBL" id="KV453847">
    <property type="protein sequence ID" value="ODV88240.1"/>
    <property type="molecule type" value="Genomic_DNA"/>
</dbReference>
<dbReference type="AlphaFoldDB" id="A0A1E4T909"/>
<evidence type="ECO:0000313" key="5">
    <source>
        <dbReference type="Proteomes" id="UP000094801"/>
    </source>
</evidence>